<name>A0A396BUC9_BACFG</name>
<protein>
    <submittedName>
        <fullName evidence="1">Uncharacterized protein</fullName>
    </submittedName>
</protein>
<proteinExistence type="predicted"/>
<accession>A0A396BUC9</accession>
<dbReference type="EMBL" id="QRJE01000044">
    <property type="protein sequence ID" value="RHH06258.1"/>
    <property type="molecule type" value="Genomic_DNA"/>
</dbReference>
<comment type="caution">
    <text evidence="1">The sequence shown here is derived from an EMBL/GenBank/DDBJ whole genome shotgun (WGS) entry which is preliminary data.</text>
</comment>
<evidence type="ECO:0000313" key="1">
    <source>
        <dbReference type="EMBL" id="RHH06258.1"/>
    </source>
</evidence>
<sequence>MLMPEFVQLDVKVFDKFIKKFSERYILQRSETNVDIDSLDSSQLNDCGFNVEKLKQVIRKNAVAVDLKREQGLTPAILNDIYRSDLGELLMTYYFEEKIGEDKRYVIPLKNISSRELAQLPGRSLDAIGYRIDNGLFNILLGEAKVSEQKKTPPDVVHVTEDSIYKSQKKHHDDLPMVIQKLSDYCRKLGAEDLMTFACAVLCMETGQTDKYTLTFGCTLIRDFTCCGEKDYGKMQTNVSDFNPNDVHFVVLSFTQKTISETVDLFYKEVQKTIKQ</sequence>
<reference evidence="1 2" key="1">
    <citation type="submission" date="2018-08" db="EMBL/GenBank/DDBJ databases">
        <title>A genome reference for cultivated species of the human gut microbiota.</title>
        <authorList>
            <person name="Zou Y."/>
            <person name="Xue W."/>
            <person name="Luo G."/>
        </authorList>
    </citation>
    <scope>NUCLEOTIDE SEQUENCE [LARGE SCALE GENOMIC DNA]</scope>
    <source>
        <strain evidence="1 2">AM18-6</strain>
    </source>
</reference>
<gene>
    <name evidence="1" type="ORF">DW228_21490</name>
</gene>
<evidence type="ECO:0000313" key="2">
    <source>
        <dbReference type="Proteomes" id="UP000266644"/>
    </source>
</evidence>
<dbReference type="AlphaFoldDB" id="A0A396BUC9"/>
<organism evidence="1 2">
    <name type="scientific">Bacteroides fragilis</name>
    <dbReference type="NCBI Taxonomy" id="817"/>
    <lineage>
        <taxon>Bacteria</taxon>
        <taxon>Pseudomonadati</taxon>
        <taxon>Bacteroidota</taxon>
        <taxon>Bacteroidia</taxon>
        <taxon>Bacteroidales</taxon>
        <taxon>Bacteroidaceae</taxon>
        <taxon>Bacteroides</taxon>
    </lineage>
</organism>
<dbReference type="Proteomes" id="UP000266644">
    <property type="component" value="Unassembled WGS sequence"/>
</dbReference>